<dbReference type="Gene3D" id="3.90.226.10">
    <property type="entry name" value="2-enoyl-CoA Hydratase, Chain A, domain 1"/>
    <property type="match status" value="1"/>
</dbReference>
<dbReference type="PANTHER" id="PTHR43684:SF4">
    <property type="entry name" value="ENOYL-COA HYDRATASE_ISOMERASE FAMILY PROTEIN (AFU_ORTHOLOGUE AFUA_1G01890)"/>
    <property type="match status" value="1"/>
</dbReference>
<dbReference type="Gene3D" id="1.10.12.10">
    <property type="entry name" value="Lyase 2-enoyl-coa Hydratase, Chain A, domain 2"/>
    <property type="match status" value="1"/>
</dbReference>
<dbReference type="InterPro" id="IPR001753">
    <property type="entry name" value="Enoyl-CoA_hydra/iso"/>
</dbReference>
<reference evidence="2 3" key="1">
    <citation type="submission" date="2020-05" db="EMBL/GenBank/DDBJ databases">
        <title>Identification and distribution of gene clusters putatively required for synthesis of sphingolipid metabolism inhibitors in phylogenetically diverse species of the filamentous fungus Fusarium.</title>
        <authorList>
            <person name="Kim H.-S."/>
            <person name="Busman M."/>
            <person name="Brown D.W."/>
            <person name="Divon H."/>
            <person name="Uhlig S."/>
            <person name="Proctor R.H."/>
        </authorList>
    </citation>
    <scope>NUCLEOTIDE SEQUENCE [LARGE SCALE GENOMIC DNA]</scope>
    <source>
        <strain evidence="2 3">NRRL 13617</strain>
    </source>
</reference>
<sequence>MPSNLTYSSQPWSDLRVLDPDANGVVTIFLARAEFHNALTVPMLEDLIQIFSLLDRDDRVKCIIVTGDGRMFCAGVDLKQGFGKIGRTPETHRDAHLFTTAGTYVTESQLVRDIFSEITDSPAAVIERAQAIANEIATNTSQVSTYLTRELIWRGPSNPEAAHLLESAILHRLYNSGDFKEASAAFINKRSPEFHDSMENIVPKFAPWWSHGRDTEAKPQPKL</sequence>
<dbReference type="AlphaFoldDB" id="A0A8H5ML05"/>
<protein>
    <submittedName>
        <fullName evidence="2">Enoyl hydratase isomerase family</fullName>
    </submittedName>
</protein>
<dbReference type="GO" id="GO:0016853">
    <property type="term" value="F:isomerase activity"/>
    <property type="evidence" value="ECO:0007669"/>
    <property type="project" value="UniProtKB-KW"/>
</dbReference>
<keyword evidence="3" id="KW-1185">Reference proteome</keyword>
<comment type="similarity">
    <text evidence="1">Belongs to the enoyl-CoA hydratase/isomerase family.</text>
</comment>
<evidence type="ECO:0000313" key="3">
    <source>
        <dbReference type="Proteomes" id="UP000582016"/>
    </source>
</evidence>
<dbReference type="Proteomes" id="UP000582016">
    <property type="component" value="Unassembled WGS sequence"/>
</dbReference>
<gene>
    <name evidence="2" type="ORF">FPHYL_13865</name>
</gene>
<dbReference type="EMBL" id="JAAOAQ010000944">
    <property type="protein sequence ID" value="KAF5531817.1"/>
    <property type="molecule type" value="Genomic_DNA"/>
</dbReference>
<dbReference type="InterPro" id="IPR051053">
    <property type="entry name" value="ECH/Chromodomain_protein"/>
</dbReference>
<name>A0A8H5ML05_9HYPO</name>
<dbReference type="Pfam" id="PF00378">
    <property type="entry name" value="ECH_1"/>
    <property type="match status" value="1"/>
</dbReference>
<dbReference type="PANTHER" id="PTHR43684">
    <property type="match status" value="1"/>
</dbReference>
<proteinExistence type="inferred from homology"/>
<evidence type="ECO:0000313" key="2">
    <source>
        <dbReference type="EMBL" id="KAF5531817.1"/>
    </source>
</evidence>
<accession>A0A8H5ML05</accession>
<dbReference type="OrthoDB" id="2018133at2759"/>
<organism evidence="2 3">
    <name type="scientific">Fusarium phyllophilum</name>
    <dbReference type="NCBI Taxonomy" id="47803"/>
    <lineage>
        <taxon>Eukaryota</taxon>
        <taxon>Fungi</taxon>
        <taxon>Dikarya</taxon>
        <taxon>Ascomycota</taxon>
        <taxon>Pezizomycotina</taxon>
        <taxon>Sordariomycetes</taxon>
        <taxon>Hypocreomycetidae</taxon>
        <taxon>Hypocreales</taxon>
        <taxon>Nectriaceae</taxon>
        <taxon>Fusarium</taxon>
        <taxon>Fusarium fujikuroi species complex</taxon>
    </lineage>
</organism>
<keyword evidence="2" id="KW-0413">Isomerase</keyword>
<dbReference type="InterPro" id="IPR029045">
    <property type="entry name" value="ClpP/crotonase-like_dom_sf"/>
</dbReference>
<dbReference type="CDD" id="cd06558">
    <property type="entry name" value="crotonase-like"/>
    <property type="match status" value="1"/>
</dbReference>
<comment type="caution">
    <text evidence="2">The sequence shown here is derived from an EMBL/GenBank/DDBJ whole genome shotgun (WGS) entry which is preliminary data.</text>
</comment>
<evidence type="ECO:0000256" key="1">
    <source>
        <dbReference type="ARBA" id="ARBA00005254"/>
    </source>
</evidence>
<dbReference type="InterPro" id="IPR014748">
    <property type="entry name" value="Enoyl-CoA_hydra_C"/>
</dbReference>
<dbReference type="SUPFAM" id="SSF52096">
    <property type="entry name" value="ClpP/crotonase"/>
    <property type="match status" value="1"/>
</dbReference>